<reference evidence="1 2" key="1">
    <citation type="journal article" date="2016" name="Nat. Commun.">
        <title>Thousands of microbial genomes shed light on interconnected biogeochemical processes in an aquifer system.</title>
        <authorList>
            <person name="Anantharaman K."/>
            <person name="Brown C.T."/>
            <person name="Hug L.A."/>
            <person name="Sharon I."/>
            <person name="Castelle C.J."/>
            <person name="Probst A.J."/>
            <person name="Thomas B.C."/>
            <person name="Singh A."/>
            <person name="Wilkins M.J."/>
            <person name="Karaoz U."/>
            <person name="Brodie E.L."/>
            <person name="Williams K.H."/>
            <person name="Hubbard S.S."/>
            <person name="Banfield J.F."/>
        </authorList>
    </citation>
    <scope>NUCLEOTIDE SEQUENCE [LARGE SCALE GENOMIC DNA]</scope>
</reference>
<comment type="caution">
    <text evidence="1">The sequence shown here is derived from an EMBL/GenBank/DDBJ whole genome shotgun (WGS) entry which is preliminary data.</text>
</comment>
<organism evidence="1 2">
    <name type="scientific">Candidatus Vogelbacteria bacterium RIFOXYD1_FULL_44_32</name>
    <dbReference type="NCBI Taxonomy" id="1802438"/>
    <lineage>
        <taxon>Bacteria</taxon>
        <taxon>Candidatus Vogeliibacteriota</taxon>
    </lineage>
</organism>
<dbReference type="Proteomes" id="UP000177043">
    <property type="component" value="Unassembled WGS sequence"/>
</dbReference>
<proteinExistence type="predicted"/>
<gene>
    <name evidence="1" type="ORF">A2571_01000</name>
</gene>
<dbReference type="STRING" id="1802438.A2571_01000"/>
<accession>A0A1G2QEC6</accession>
<dbReference type="EMBL" id="MHTJ01000002">
    <property type="protein sequence ID" value="OHA58936.1"/>
    <property type="molecule type" value="Genomic_DNA"/>
</dbReference>
<dbReference type="AlphaFoldDB" id="A0A1G2QEC6"/>
<evidence type="ECO:0000313" key="2">
    <source>
        <dbReference type="Proteomes" id="UP000177043"/>
    </source>
</evidence>
<evidence type="ECO:0000313" key="1">
    <source>
        <dbReference type="EMBL" id="OHA58936.1"/>
    </source>
</evidence>
<name>A0A1G2QEC6_9BACT</name>
<sequence length="220" mass="25378">METENSRENREGKIELDISFSLDQEIKRVNYTLGKLAWYRENYGKLANILPEGVGEETTEDEITQAVEREFTKDDYNQFVEYINEEWKKVAGRLEILKNLSAFNLLAGYSIFLTKYGMGGSYDAETGEVVVNINRVSKEKIMGVIIHEIIHIGIEHIIRAHNIEHWSKERLVDLIGEKYFADLVKTQNIKEDVEVVDEAFNEFFPDLEAVGLKLGEKIDL</sequence>
<protein>
    <submittedName>
        <fullName evidence="1">Uncharacterized protein</fullName>
    </submittedName>
</protein>